<accession>A0A178IF13</accession>
<proteinExistence type="predicted"/>
<dbReference type="AlphaFoldDB" id="A0A178IF13"/>
<evidence type="ECO:0000313" key="2">
    <source>
        <dbReference type="Proteomes" id="UP000078486"/>
    </source>
</evidence>
<protein>
    <submittedName>
        <fullName evidence="1">Uncharacterized protein</fullName>
    </submittedName>
</protein>
<name>A0A178IF13_9BACT</name>
<evidence type="ECO:0000313" key="1">
    <source>
        <dbReference type="EMBL" id="OAM87669.1"/>
    </source>
</evidence>
<keyword evidence="2" id="KW-1185">Reference proteome</keyword>
<dbReference type="Proteomes" id="UP000078486">
    <property type="component" value="Unassembled WGS sequence"/>
</dbReference>
<reference evidence="1 2" key="1">
    <citation type="submission" date="2016-01" db="EMBL/GenBank/DDBJ databases">
        <title>High potential of lignocellulose degradation of a new Verrucomicrobia species.</title>
        <authorList>
            <person name="Wang Y."/>
            <person name="Shi Y."/>
            <person name="Qiu Z."/>
            <person name="Liu S."/>
            <person name="Yang H."/>
        </authorList>
    </citation>
    <scope>NUCLEOTIDE SEQUENCE [LARGE SCALE GENOMIC DNA]</scope>
    <source>
        <strain evidence="1 2">TSB47</strain>
    </source>
</reference>
<comment type="caution">
    <text evidence="1">The sequence shown here is derived from an EMBL/GenBank/DDBJ whole genome shotgun (WGS) entry which is preliminary data.</text>
</comment>
<organism evidence="1 2">
    <name type="scientific">Termitidicoccus mucosus</name>
    <dbReference type="NCBI Taxonomy" id="1184151"/>
    <lineage>
        <taxon>Bacteria</taxon>
        <taxon>Pseudomonadati</taxon>
        <taxon>Verrucomicrobiota</taxon>
        <taxon>Opitutia</taxon>
        <taxon>Opitutales</taxon>
        <taxon>Opitutaceae</taxon>
        <taxon>Termitidicoccus</taxon>
    </lineage>
</organism>
<dbReference type="OrthoDB" id="9839561at2"/>
<dbReference type="RefSeq" id="WP_068772421.1">
    <property type="nucleotide sequence ID" value="NZ_CP109796.1"/>
</dbReference>
<gene>
    <name evidence="1" type="ORF">AW736_21775</name>
</gene>
<sequence length="256" mass="27441">MRSSSLRFLPGFRPSVPGLLLGLLISAAALRADAPASCVIVVPVESQRLTPTAIALVQPADYVCATIEVTSRRKDTAGQVADIRETIDLLAKAVDKSPRLSLHTGPLRFSSAETITARPLYPAAGGAPWAFSNFSKSSADPFTPARFVVRILWKIAAADHDTLDASATIRQFADTFKPAGQAEVRLARLALAVESPERQRQRLLQLIGDSADAMKKTFAASAVSIDGLEGPVLVRQVDDTQVELFIDYKLSVKTGS</sequence>
<dbReference type="EMBL" id="LRRQ01000166">
    <property type="protein sequence ID" value="OAM87669.1"/>
    <property type="molecule type" value="Genomic_DNA"/>
</dbReference>